<dbReference type="EMBL" id="JAGTTL010000037">
    <property type="protein sequence ID" value="KAK6292988.1"/>
    <property type="molecule type" value="Genomic_DNA"/>
</dbReference>
<evidence type="ECO:0000256" key="15">
    <source>
        <dbReference type="ARBA" id="ARBA00062858"/>
    </source>
</evidence>
<feature type="transmembrane region" description="Helical" evidence="16">
    <location>
        <begin position="283"/>
        <end position="309"/>
    </location>
</feature>
<dbReference type="GO" id="GO:0007155">
    <property type="term" value="P:cell adhesion"/>
    <property type="evidence" value="ECO:0007669"/>
    <property type="project" value="UniProtKB-KW"/>
</dbReference>
<organism evidence="19 20">
    <name type="scientific">Coregonus suidteri</name>
    <dbReference type="NCBI Taxonomy" id="861788"/>
    <lineage>
        <taxon>Eukaryota</taxon>
        <taxon>Metazoa</taxon>
        <taxon>Chordata</taxon>
        <taxon>Craniata</taxon>
        <taxon>Vertebrata</taxon>
        <taxon>Euteleostomi</taxon>
        <taxon>Actinopterygii</taxon>
        <taxon>Neopterygii</taxon>
        <taxon>Teleostei</taxon>
        <taxon>Protacanthopterygii</taxon>
        <taxon>Salmoniformes</taxon>
        <taxon>Salmonidae</taxon>
        <taxon>Coregoninae</taxon>
        <taxon>Coregonus</taxon>
    </lineage>
</organism>
<reference evidence="19 20" key="1">
    <citation type="submission" date="2021-04" db="EMBL/GenBank/DDBJ databases">
        <authorList>
            <person name="De Guttry C."/>
            <person name="Zahm M."/>
            <person name="Klopp C."/>
            <person name="Cabau C."/>
            <person name="Louis A."/>
            <person name="Berthelot C."/>
            <person name="Parey E."/>
            <person name="Roest Crollius H."/>
            <person name="Montfort J."/>
            <person name="Robinson-Rechavi M."/>
            <person name="Bucao C."/>
            <person name="Bouchez O."/>
            <person name="Gislard M."/>
            <person name="Lluch J."/>
            <person name="Milhes M."/>
            <person name="Lampietro C."/>
            <person name="Lopez Roques C."/>
            <person name="Donnadieu C."/>
            <person name="Braasch I."/>
            <person name="Desvignes T."/>
            <person name="Postlethwait J."/>
            <person name="Bobe J."/>
            <person name="Wedekind C."/>
            <person name="Guiguen Y."/>
        </authorList>
    </citation>
    <scope>NUCLEOTIDE SEQUENCE [LARGE SCALE GENOMIC DNA]</scope>
    <source>
        <strain evidence="19">Cs_M1</strain>
        <tissue evidence="19">Blood</tissue>
    </source>
</reference>
<evidence type="ECO:0000256" key="12">
    <source>
        <dbReference type="ARBA" id="ARBA00023157"/>
    </source>
</evidence>
<dbReference type="GO" id="GO:0009897">
    <property type="term" value="C:external side of plasma membrane"/>
    <property type="evidence" value="ECO:0007669"/>
    <property type="project" value="TreeGrafter"/>
</dbReference>
<keyword evidence="10 16" id="KW-1133">Transmembrane helix</keyword>
<evidence type="ECO:0000256" key="7">
    <source>
        <dbReference type="ARBA" id="ARBA00022737"/>
    </source>
</evidence>
<feature type="domain" description="Ig-like" evidence="18">
    <location>
        <begin position="161"/>
        <end position="271"/>
    </location>
</feature>
<dbReference type="SUPFAM" id="SSF48726">
    <property type="entry name" value="Immunoglobulin"/>
    <property type="match status" value="2"/>
</dbReference>
<comment type="function">
    <text evidence="14">Cell adhesion molecule that promotes cell-cell contacts and plays important roles in the development of the nervous system. Acts by forming homophilic or heterophilic trans-dimers.</text>
</comment>
<accession>A0AAN8KK31</accession>
<dbReference type="SMART" id="SM00409">
    <property type="entry name" value="IG"/>
    <property type="match status" value="2"/>
</dbReference>
<dbReference type="FunFam" id="2.60.40.10:FF:000304">
    <property type="entry name" value="Nectin cell adhesion molecule 1"/>
    <property type="match status" value="1"/>
</dbReference>
<evidence type="ECO:0000256" key="13">
    <source>
        <dbReference type="ARBA" id="ARBA00023180"/>
    </source>
</evidence>
<feature type="domain" description="Ig-like" evidence="18">
    <location>
        <begin position="21"/>
        <end position="137"/>
    </location>
</feature>
<keyword evidence="9" id="KW-0965">Cell junction</keyword>
<keyword evidence="8" id="KW-0130">Cell adhesion</keyword>
<feature type="signal peptide" evidence="17">
    <location>
        <begin position="1"/>
        <end position="27"/>
    </location>
</feature>
<keyword evidence="5 16" id="KW-0812">Transmembrane</keyword>
<evidence type="ECO:0000256" key="16">
    <source>
        <dbReference type="SAM" id="Phobius"/>
    </source>
</evidence>
<evidence type="ECO:0000313" key="19">
    <source>
        <dbReference type="EMBL" id="KAK6292988.1"/>
    </source>
</evidence>
<dbReference type="PANTHER" id="PTHR47011:SF1">
    <property type="entry name" value="CD226 ANTIGEN"/>
    <property type="match status" value="1"/>
</dbReference>
<evidence type="ECO:0000256" key="14">
    <source>
        <dbReference type="ARBA" id="ARBA00058274"/>
    </source>
</evidence>
<dbReference type="GO" id="GO:0002891">
    <property type="term" value="P:positive regulation of immunoglobulin mediated immune response"/>
    <property type="evidence" value="ECO:0007669"/>
    <property type="project" value="TreeGrafter"/>
</dbReference>
<dbReference type="Proteomes" id="UP001356427">
    <property type="component" value="Unassembled WGS sequence"/>
</dbReference>
<keyword evidence="11 16" id="KW-0472">Membrane</keyword>
<dbReference type="Pfam" id="PF07686">
    <property type="entry name" value="V-set"/>
    <property type="match status" value="1"/>
</dbReference>
<comment type="similarity">
    <text evidence="3">Belongs to the nectin family.</text>
</comment>
<comment type="subcellular location">
    <subcellularLocation>
        <location evidence="2">Cell junction</location>
        <location evidence="2">Adherens junction</location>
    </subcellularLocation>
    <subcellularLocation>
        <location evidence="1">Cell membrane</location>
        <topology evidence="1">Single-pass type I membrane protein</topology>
    </subcellularLocation>
</comment>
<dbReference type="AlphaFoldDB" id="A0AAN8KK31"/>
<dbReference type="GO" id="GO:0002729">
    <property type="term" value="P:positive regulation of natural killer cell cytokine production"/>
    <property type="evidence" value="ECO:0007669"/>
    <property type="project" value="InterPro"/>
</dbReference>
<dbReference type="InterPro" id="IPR013783">
    <property type="entry name" value="Ig-like_fold"/>
</dbReference>
<evidence type="ECO:0000256" key="10">
    <source>
        <dbReference type="ARBA" id="ARBA00022989"/>
    </source>
</evidence>
<dbReference type="PANTHER" id="PTHR47011">
    <property type="entry name" value="CD226 ANTIGEN"/>
    <property type="match status" value="1"/>
</dbReference>
<dbReference type="InterPro" id="IPR042842">
    <property type="entry name" value="CD226"/>
</dbReference>
<sequence>MEAVQKDHWYFMVLLIFLSSLKVSVQQRNGVTTVKLEEGMVLGCVCPWEGNLSMVSWTKLIRFEKAPVAVYHPEYGVSISQSYQTRIQFLKTTPMDGSITISMVTQEDAGLYHCSVQTFPKGSWARDIRVEVEDTVTLEEGDAGSEADEGETDIHTREPEPEVIEADTELIAERSDNLTMSCNHEHNGTVYEVTVEKLGHGSASGVGIMAVCRLENGGLFRVDYTHRGIVNCSDRLDTSLQLNNVGEEDGGLYRCLFNTDAGVQTTTVLLTVLSPVEFSLSEYLIYIYIGGGVSGLLLLLSVIVILVVWQRKKKRREEYRIKLHPAARRSCNNYENVPVYDRMRNGTNQRGDSPVYANIHTIRPHTKRKR</sequence>
<gene>
    <name evidence="19" type="ORF">J4Q44_G00364890</name>
</gene>
<dbReference type="InterPro" id="IPR003599">
    <property type="entry name" value="Ig_sub"/>
</dbReference>
<evidence type="ECO:0000256" key="5">
    <source>
        <dbReference type="ARBA" id="ARBA00022692"/>
    </source>
</evidence>
<protein>
    <recommendedName>
        <fullName evidence="18">Ig-like domain-containing protein</fullName>
    </recommendedName>
</protein>
<comment type="caution">
    <text evidence="19">The sequence shown here is derived from an EMBL/GenBank/DDBJ whole genome shotgun (WGS) entry which is preliminary data.</text>
</comment>
<evidence type="ECO:0000256" key="8">
    <source>
        <dbReference type="ARBA" id="ARBA00022889"/>
    </source>
</evidence>
<keyword evidence="6 17" id="KW-0732">Signal</keyword>
<keyword evidence="12" id="KW-1015">Disulfide bond</keyword>
<evidence type="ECO:0000256" key="2">
    <source>
        <dbReference type="ARBA" id="ARBA00004536"/>
    </source>
</evidence>
<evidence type="ECO:0000256" key="9">
    <source>
        <dbReference type="ARBA" id="ARBA00022949"/>
    </source>
</evidence>
<keyword evidence="20" id="KW-1185">Reference proteome</keyword>
<evidence type="ECO:0000256" key="17">
    <source>
        <dbReference type="SAM" id="SignalP"/>
    </source>
</evidence>
<proteinExistence type="inferred from homology"/>
<keyword evidence="13" id="KW-0325">Glycoprotein</keyword>
<dbReference type="GO" id="GO:0050839">
    <property type="term" value="F:cell adhesion molecule binding"/>
    <property type="evidence" value="ECO:0007669"/>
    <property type="project" value="TreeGrafter"/>
</dbReference>
<evidence type="ECO:0000256" key="11">
    <source>
        <dbReference type="ARBA" id="ARBA00023136"/>
    </source>
</evidence>
<dbReference type="GO" id="GO:0005912">
    <property type="term" value="C:adherens junction"/>
    <property type="evidence" value="ECO:0007669"/>
    <property type="project" value="UniProtKB-SubCell"/>
</dbReference>
<evidence type="ECO:0000256" key="6">
    <source>
        <dbReference type="ARBA" id="ARBA00022729"/>
    </source>
</evidence>
<comment type="subunit">
    <text evidence="15">Cis- and trans-homodimer. Can form trans-heterodimers.</text>
</comment>
<name>A0AAN8KK31_9TELE</name>
<feature type="chain" id="PRO_5042906497" description="Ig-like domain-containing protein" evidence="17">
    <location>
        <begin position="28"/>
        <end position="370"/>
    </location>
</feature>
<evidence type="ECO:0000256" key="4">
    <source>
        <dbReference type="ARBA" id="ARBA00022475"/>
    </source>
</evidence>
<dbReference type="InterPro" id="IPR007110">
    <property type="entry name" value="Ig-like_dom"/>
</dbReference>
<keyword evidence="7" id="KW-0677">Repeat</keyword>
<dbReference type="InterPro" id="IPR036179">
    <property type="entry name" value="Ig-like_dom_sf"/>
</dbReference>
<evidence type="ECO:0000259" key="18">
    <source>
        <dbReference type="PROSITE" id="PS50835"/>
    </source>
</evidence>
<evidence type="ECO:0000256" key="1">
    <source>
        <dbReference type="ARBA" id="ARBA00004251"/>
    </source>
</evidence>
<dbReference type="Gene3D" id="2.60.40.10">
    <property type="entry name" value="Immunoglobulins"/>
    <property type="match status" value="2"/>
</dbReference>
<keyword evidence="4" id="KW-1003">Cell membrane</keyword>
<dbReference type="InterPro" id="IPR013106">
    <property type="entry name" value="Ig_V-set"/>
</dbReference>
<dbReference type="PROSITE" id="PS50835">
    <property type="entry name" value="IG_LIKE"/>
    <property type="match status" value="2"/>
</dbReference>
<evidence type="ECO:0000256" key="3">
    <source>
        <dbReference type="ARBA" id="ARBA00007810"/>
    </source>
</evidence>
<evidence type="ECO:0000313" key="20">
    <source>
        <dbReference type="Proteomes" id="UP001356427"/>
    </source>
</evidence>